<dbReference type="GO" id="GO:0009035">
    <property type="term" value="F:type I site-specific deoxyribonuclease activity"/>
    <property type="evidence" value="ECO:0007669"/>
    <property type="project" value="UniProtKB-EC"/>
</dbReference>
<sequence>MSNGETRALDLPAAIGRRYPNQGEHGATLRTALEGAYRTFLDAGLGDRDALQKLCSPQDAVYWQQLSEVLLADQLQKHSLAAIHPRTGPDLLVDQDGTRIWIEIVTPEPTNIPEAWLAPGLGVVRAFPHEALLLRWTAAIAAKASVLLGNEERPGYLGNGVVGAADAYVVAVNGRLLRSADGVFPELNGISQFPFAVEATFGVGPMQVHIDRETLKAVGSDHQERFHIPKPNGASVSAYTFLDPAFAAVSAIWAVDVDESVLLGRVQPMAVVHNPLATNPIPTGLLPAQVEYRAVDKGDHFQLGHLDGRLAEVRQA</sequence>
<dbReference type="EMBL" id="JACHGI010000016">
    <property type="protein sequence ID" value="MBB6469476.1"/>
    <property type="molecule type" value="Genomic_DNA"/>
</dbReference>
<comment type="caution">
    <text evidence="1">The sequence shown here is derived from an EMBL/GenBank/DDBJ whole genome shotgun (WGS) entry which is preliminary data.</text>
</comment>
<evidence type="ECO:0000313" key="1">
    <source>
        <dbReference type="EMBL" id="MBB6469476.1"/>
    </source>
</evidence>
<reference evidence="1 2" key="1">
    <citation type="submission" date="2020-08" db="EMBL/GenBank/DDBJ databases">
        <title>Genomic Encyclopedia of Type Strains, Phase IV (KMG-IV): sequencing the most valuable type-strain genomes for metagenomic binning, comparative biology and taxonomic classification.</title>
        <authorList>
            <person name="Goeker M."/>
        </authorList>
    </citation>
    <scope>NUCLEOTIDE SEQUENCE [LARGE SCALE GENOMIC DNA]</scope>
    <source>
        <strain evidence="1 2">DSM 17454</strain>
    </source>
</reference>
<protein>
    <submittedName>
        <fullName evidence="1">Type I restriction enzyme S subunit</fullName>
        <ecNumber evidence="1">3.1.21.3</ecNumber>
    </submittedName>
</protein>
<dbReference type="Proteomes" id="UP000532373">
    <property type="component" value="Unassembled WGS sequence"/>
</dbReference>
<organism evidence="1 2">
    <name type="scientific">Aminobacter carboxidus</name>
    <dbReference type="NCBI Taxonomy" id="376165"/>
    <lineage>
        <taxon>Bacteria</taxon>
        <taxon>Pseudomonadati</taxon>
        <taxon>Pseudomonadota</taxon>
        <taxon>Alphaproteobacteria</taxon>
        <taxon>Hyphomicrobiales</taxon>
        <taxon>Phyllobacteriaceae</taxon>
        <taxon>Aminobacter</taxon>
    </lineage>
</organism>
<gene>
    <name evidence="1" type="ORF">HNQ96_005366</name>
</gene>
<accession>A0A8E2BE80</accession>
<name>A0A8E2BE80_9HYPH</name>
<dbReference type="RefSeq" id="WP_184772883.1">
    <property type="nucleotide sequence ID" value="NZ_JACHGI010000016.1"/>
</dbReference>
<proteinExistence type="predicted"/>
<keyword evidence="1" id="KW-0378">Hydrolase</keyword>
<evidence type="ECO:0000313" key="2">
    <source>
        <dbReference type="Proteomes" id="UP000532373"/>
    </source>
</evidence>
<dbReference type="EC" id="3.1.21.3" evidence="1"/>
<dbReference type="AlphaFoldDB" id="A0A8E2BE80"/>